<dbReference type="InterPro" id="IPR010593">
    <property type="entry name" value="DUF1159"/>
</dbReference>
<gene>
    <name evidence="1" type="ORF">LX70_03879</name>
</gene>
<reference evidence="1 2" key="1">
    <citation type="submission" date="2018-02" db="EMBL/GenBank/DDBJ databases">
        <title>Genomic Encyclopedia of Archaeal and Bacterial Type Strains, Phase II (KMG-II): from individual species to whole genera.</title>
        <authorList>
            <person name="Goeker M."/>
        </authorList>
    </citation>
    <scope>NUCLEOTIDE SEQUENCE [LARGE SCALE GENOMIC DNA]</scope>
    <source>
        <strain evidence="1 2">DSM 18921</strain>
    </source>
</reference>
<accession>A0A2S8RYW0</accession>
<keyword evidence="2" id="KW-1185">Reference proteome</keyword>
<dbReference type="InterPro" id="IPR007922">
    <property type="entry name" value="DciA-like"/>
</dbReference>
<sequence>MAKKPEQFRRHARGFESAAGLLKQRIRAAGETRGFAVSRLLTHWPEVVGADIAAMALPVKIGYGRDGLGATLTLLTTGASAPLLQMQLPKIREKVNACYGYNAIARVVVTQTAPTGFAEGQVAFTPAPKPAPAPADPVTRAKAHAVSDGVRDETLRAALEALGERVLARPRQTKG</sequence>
<dbReference type="EMBL" id="PVEP01000013">
    <property type="protein sequence ID" value="PQV53694.1"/>
    <property type="molecule type" value="Genomic_DNA"/>
</dbReference>
<dbReference type="RefSeq" id="WP_105516416.1">
    <property type="nucleotide sequence ID" value="NZ_PVEP01000013.1"/>
</dbReference>
<evidence type="ECO:0000313" key="2">
    <source>
        <dbReference type="Proteomes" id="UP000238338"/>
    </source>
</evidence>
<organism evidence="1 2">
    <name type="scientific">Albidovulum denitrificans</name>
    <dbReference type="NCBI Taxonomy" id="404881"/>
    <lineage>
        <taxon>Bacteria</taxon>
        <taxon>Pseudomonadati</taxon>
        <taxon>Pseudomonadota</taxon>
        <taxon>Alphaproteobacteria</taxon>
        <taxon>Rhodobacterales</taxon>
        <taxon>Paracoccaceae</taxon>
        <taxon>Albidovulum</taxon>
    </lineage>
</organism>
<name>A0A2S8RYW0_9RHOB</name>
<dbReference type="PIRSF" id="PIRSF032064">
    <property type="entry name" value="UCP032064"/>
    <property type="match status" value="1"/>
</dbReference>
<evidence type="ECO:0000313" key="1">
    <source>
        <dbReference type="EMBL" id="PQV53694.1"/>
    </source>
</evidence>
<dbReference type="AlphaFoldDB" id="A0A2S8RYW0"/>
<proteinExistence type="predicted"/>
<dbReference type="OrthoDB" id="7160947at2"/>
<comment type="caution">
    <text evidence="1">The sequence shown here is derived from an EMBL/GenBank/DDBJ whole genome shotgun (WGS) entry which is preliminary data.</text>
</comment>
<dbReference type="Pfam" id="PF05258">
    <property type="entry name" value="DciA"/>
    <property type="match status" value="1"/>
</dbReference>
<dbReference type="Proteomes" id="UP000238338">
    <property type="component" value="Unassembled WGS sequence"/>
</dbReference>
<protein>
    <submittedName>
        <fullName evidence="1">Uncharacterized protein</fullName>
    </submittedName>
</protein>